<dbReference type="EMBL" id="NMUH01002562">
    <property type="protein sequence ID" value="MQM00758.1"/>
    <property type="molecule type" value="Genomic_DNA"/>
</dbReference>
<dbReference type="Gene3D" id="3.90.1320.10">
    <property type="entry name" value="Outer-capsid protein sigma 3, large lobe"/>
    <property type="match status" value="1"/>
</dbReference>
<keyword evidence="3" id="KW-1185">Reference proteome</keyword>
<dbReference type="PANTHER" id="PTHR31589">
    <property type="entry name" value="PROTEIN, PUTATIVE (DUF239)-RELATED-RELATED"/>
    <property type="match status" value="1"/>
</dbReference>
<proteinExistence type="predicted"/>
<dbReference type="InterPro" id="IPR053168">
    <property type="entry name" value="Glutamic_endopeptidase"/>
</dbReference>
<sequence>MINDQLNLKNDQHCSINVDHDKFYGVKATLNVWNPKVEKNYEFSLSQVWVIGRDLQNTLEAGWLVHPHLYGTVETRFFTFWTSDNYKTGCYNLECPGFVQINRHNILASYLRPVSEYGGQQYAIDLEIFKDKTTGNWWLRLQGVDMGYWPKELSPYLREGADRVDFGGEVYYFRPGAHTSTQMGSGHFAAEGFKKSSFIKNAQVLDTSYVYRNPPHFYHLIDAERCYDIHVSSKTDGPWGQFFFFGGPGRSAKCT</sequence>
<dbReference type="InterPro" id="IPR004314">
    <property type="entry name" value="Neprosin"/>
</dbReference>
<gene>
    <name evidence="2" type="ORF">Taro_033499</name>
</gene>
<dbReference type="PROSITE" id="PS52045">
    <property type="entry name" value="NEPROSIN_PEP_CD"/>
    <property type="match status" value="1"/>
</dbReference>
<evidence type="ECO:0000259" key="1">
    <source>
        <dbReference type="PROSITE" id="PS52045"/>
    </source>
</evidence>
<name>A0A843W1Q5_COLES</name>
<dbReference type="Proteomes" id="UP000652761">
    <property type="component" value="Unassembled WGS sequence"/>
</dbReference>
<comment type="caution">
    <text evidence="2">The sequence shown here is derived from an EMBL/GenBank/DDBJ whole genome shotgun (WGS) entry which is preliminary data.</text>
</comment>
<reference evidence="2" key="1">
    <citation type="submission" date="2017-07" db="EMBL/GenBank/DDBJ databases">
        <title>Taro Niue Genome Assembly and Annotation.</title>
        <authorList>
            <person name="Atibalentja N."/>
            <person name="Keating K."/>
            <person name="Fields C.J."/>
        </authorList>
    </citation>
    <scope>NUCLEOTIDE SEQUENCE</scope>
    <source>
        <strain evidence="2">Niue_2</strain>
        <tissue evidence="2">Leaf</tissue>
    </source>
</reference>
<accession>A0A843W1Q5</accession>
<evidence type="ECO:0000313" key="2">
    <source>
        <dbReference type="EMBL" id="MQM00758.1"/>
    </source>
</evidence>
<dbReference type="PANTHER" id="PTHR31589:SF110">
    <property type="entry name" value="PROTEIN, PUTATIVE (DUF239)-RELATED"/>
    <property type="match status" value="1"/>
</dbReference>
<dbReference type="Pfam" id="PF03080">
    <property type="entry name" value="Neprosin"/>
    <property type="match status" value="1"/>
</dbReference>
<dbReference type="OrthoDB" id="635613at2759"/>
<feature type="domain" description="Neprosin PEP catalytic" evidence="1">
    <location>
        <begin position="5"/>
        <end position="255"/>
    </location>
</feature>
<evidence type="ECO:0000313" key="3">
    <source>
        <dbReference type="Proteomes" id="UP000652761"/>
    </source>
</evidence>
<dbReference type="AlphaFoldDB" id="A0A843W1Q5"/>
<organism evidence="2 3">
    <name type="scientific">Colocasia esculenta</name>
    <name type="common">Wild taro</name>
    <name type="synonym">Arum esculentum</name>
    <dbReference type="NCBI Taxonomy" id="4460"/>
    <lineage>
        <taxon>Eukaryota</taxon>
        <taxon>Viridiplantae</taxon>
        <taxon>Streptophyta</taxon>
        <taxon>Embryophyta</taxon>
        <taxon>Tracheophyta</taxon>
        <taxon>Spermatophyta</taxon>
        <taxon>Magnoliopsida</taxon>
        <taxon>Liliopsida</taxon>
        <taxon>Araceae</taxon>
        <taxon>Aroideae</taxon>
        <taxon>Colocasieae</taxon>
        <taxon>Colocasia</taxon>
    </lineage>
</organism>
<protein>
    <recommendedName>
        <fullName evidence="1">Neprosin PEP catalytic domain-containing protein</fullName>
    </recommendedName>
</protein>